<reference evidence="2 3" key="1">
    <citation type="journal article" date="2007" name="Nature">
        <title>Evolution of genes and genomes on the Drosophila phylogeny.</title>
        <authorList>
            <consortium name="Drosophila 12 Genomes Consortium"/>
            <person name="Clark A.G."/>
            <person name="Eisen M.B."/>
            <person name="Smith D.R."/>
            <person name="Bergman C.M."/>
            <person name="Oliver B."/>
            <person name="Markow T.A."/>
            <person name="Kaufman T.C."/>
            <person name="Kellis M."/>
            <person name="Gelbart W."/>
            <person name="Iyer V.N."/>
            <person name="Pollard D.A."/>
            <person name="Sackton T.B."/>
            <person name="Larracuente A.M."/>
            <person name="Singh N.D."/>
            <person name="Abad J.P."/>
            <person name="Abt D.N."/>
            <person name="Adryan B."/>
            <person name="Aguade M."/>
            <person name="Akashi H."/>
            <person name="Anderson W.W."/>
            <person name="Aquadro C.F."/>
            <person name="Ardell D.H."/>
            <person name="Arguello R."/>
            <person name="Artieri C.G."/>
            <person name="Barbash D.A."/>
            <person name="Barker D."/>
            <person name="Barsanti P."/>
            <person name="Batterham P."/>
            <person name="Batzoglou S."/>
            <person name="Begun D."/>
            <person name="Bhutkar A."/>
            <person name="Blanco E."/>
            <person name="Bosak S.A."/>
            <person name="Bradley R.K."/>
            <person name="Brand A.D."/>
            <person name="Brent M.R."/>
            <person name="Brooks A.N."/>
            <person name="Brown R.H."/>
            <person name="Butlin R.K."/>
            <person name="Caggese C."/>
            <person name="Calvi B.R."/>
            <person name="Bernardo de Carvalho A."/>
            <person name="Caspi A."/>
            <person name="Castrezana S."/>
            <person name="Celniker S.E."/>
            <person name="Chang J.L."/>
            <person name="Chapple C."/>
            <person name="Chatterji S."/>
            <person name="Chinwalla A."/>
            <person name="Civetta A."/>
            <person name="Clifton S.W."/>
            <person name="Comeron J.M."/>
            <person name="Costello J.C."/>
            <person name="Coyne J.A."/>
            <person name="Daub J."/>
            <person name="David R.G."/>
            <person name="Delcher A.L."/>
            <person name="Delehaunty K."/>
            <person name="Do C.B."/>
            <person name="Ebling H."/>
            <person name="Edwards K."/>
            <person name="Eickbush T."/>
            <person name="Evans J.D."/>
            <person name="Filipski A."/>
            <person name="Findeiss S."/>
            <person name="Freyhult E."/>
            <person name="Fulton L."/>
            <person name="Fulton R."/>
            <person name="Garcia A.C."/>
            <person name="Gardiner A."/>
            <person name="Garfield D.A."/>
            <person name="Garvin B.E."/>
            <person name="Gibson G."/>
            <person name="Gilbert D."/>
            <person name="Gnerre S."/>
            <person name="Godfrey J."/>
            <person name="Good R."/>
            <person name="Gotea V."/>
            <person name="Gravely B."/>
            <person name="Greenberg A.J."/>
            <person name="Griffiths-Jones S."/>
            <person name="Gross S."/>
            <person name="Guigo R."/>
            <person name="Gustafson E.A."/>
            <person name="Haerty W."/>
            <person name="Hahn M.W."/>
            <person name="Halligan D.L."/>
            <person name="Halpern A.L."/>
            <person name="Halter G.M."/>
            <person name="Han M.V."/>
            <person name="Heger A."/>
            <person name="Hillier L."/>
            <person name="Hinrichs A.S."/>
            <person name="Holmes I."/>
            <person name="Hoskins R.A."/>
            <person name="Hubisz M.J."/>
            <person name="Hultmark D."/>
            <person name="Huntley M.A."/>
            <person name="Jaffe D.B."/>
            <person name="Jagadeeshan S."/>
            <person name="Jeck W.R."/>
            <person name="Johnson J."/>
            <person name="Jones C.D."/>
            <person name="Jordan W.C."/>
            <person name="Karpen G.H."/>
            <person name="Kataoka E."/>
            <person name="Keightley P.D."/>
            <person name="Kheradpour P."/>
            <person name="Kirkness E.F."/>
            <person name="Koerich L.B."/>
            <person name="Kristiansen K."/>
            <person name="Kudrna D."/>
            <person name="Kulathinal R.J."/>
            <person name="Kumar S."/>
            <person name="Kwok R."/>
            <person name="Lander E."/>
            <person name="Langley C.H."/>
            <person name="Lapoint R."/>
            <person name="Lazzaro B.P."/>
            <person name="Lee S.J."/>
            <person name="Levesque L."/>
            <person name="Li R."/>
            <person name="Lin C.F."/>
            <person name="Lin M.F."/>
            <person name="Lindblad-Toh K."/>
            <person name="Llopart A."/>
            <person name="Long M."/>
            <person name="Low L."/>
            <person name="Lozovsky E."/>
            <person name="Lu J."/>
            <person name="Luo M."/>
            <person name="Machado C.A."/>
            <person name="Makalowski W."/>
            <person name="Marzo M."/>
            <person name="Matsuda M."/>
            <person name="Matzkin L."/>
            <person name="McAllister B."/>
            <person name="McBride C.S."/>
            <person name="McKernan B."/>
            <person name="McKernan K."/>
            <person name="Mendez-Lago M."/>
            <person name="Minx P."/>
            <person name="Mollenhauer M.U."/>
            <person name="Montooth K."/>
            <person name="Mount S.M."/>
            <person name="Mu X."/>
            <person name="Myers E."/>
            <person name="Negre B."/>
            <person name="Newfeld S."/>
            <person name="Nielsen R."/>
            <person name="Noor M.A."/>
            <person name="O'Grady P."/>
            <person name="Pachter L."/>
            <person name="Papaceit M."/>
            <person name="Parisi M.J."/>
            <person name="Parisi M."/>
            <person name="Parts L."/>
            <person name="Pedersen J.S."/>
            <person name="Pesole G."/>
            <person name="Phillippy A.M."/>
            <person name="Ponting C.P."/>
            <person name="Pop M."/>
            <person name="Porcelli D."/>
            <person name="Powell J.R."/>
            <person name="Prohaska S."/>
            <person name="Pruitt K."/>
            <person name="Puig M."/>
            <person name="Quesneville H."/>
            <person name="Ram K.R."/>
            <person name="Rand D."/>
            <person name="Rasmussen M.D."/>
            <person name="Reed L.K."/>
            <person name="Reenan R."/>
            <person name="Reily A."/>
            <person name="Remington K.A."/>
            <person name="Rieger T.T."/>
            <person name="Ritchie M.G."/>
            <person name="Robin C."/>
            <person name="Rogers Y.H."/>
            <person name="Rohde C."/>
            <person name="Rozas J."/>
            <person name="Rubenfield M.J."/>
            <person name="Ruiz A."/>
            <person name="Russo S."/>
            <person name="Salzberg S.L."/>
            <person name="Sanchez-Gracia A."/>
            <person name="Saranga D.J."/>
            <person name="Sato H."/>
            <person name="Schaeffer S.W."/>
            <person name="Schatz M.C."/>
            <person name="Schlenke T."/>
            <person name="Schwartz R."/>
            <person name="Segarra C."/>
            <person name="Singh R.S."/>
            <person name="Sirot L."/>
            <person name="Sirota M."/>
            <person name="Sisneros N.B."/>
            <person name="Smith C.D."/>
            <person name="Smith T.F."/>
            <person name="Spieth J."/>
            <person name="Stage D.E."/>
            <person name="Stark A."/>
            <person name="Stephan W."/>
            <person name="Strausberg R.L."/>
            <person name="Strempel S."/>
            <person name="Sturgill D."/>
            <person name="Sutton G."/>
            <person name="Sutton G.G."/>
            <person name="Tao W."/>
            <person name="Teichmann S."/>
            <person name="Tobari Y.N."/>
            <person name="Tomimura Y."/>
            <person name="Tsolas J.M."/>
            <person name="Valente V.L."/>
            <person name="Venter E."/>
            <person name="Venter J.C."/>
            <person name="Vicario S."/>
            <person name="Vieira F.G."/>
            <person name="Vilella A.J."/>
            <person name="Villasante A."/>
            <person name="Walenz B."/>
            <person name="Wang J."/>
            <person name="Wasserman M."/>
            <person name="Watts T."/>
            <person name="Wilson D."/>
            <person name="Wilson R.K."/>
            <person name="Wing R.A."/>
            <person name="Wolfner M.F."/>
            <person name="Wong A."/>
            <person name="Wong G.K."/>
            <person name="Wu C.I."/>
            <person name="Wu G."/>
            <person name="Yamamoto D."/>
            <person name="Yang H.P."/>
            <person name="Yang S.P."/>
            <person name="Yorke J.A."/>
            <person name="Yoshida K."/>
            <person name="Zdobnov E."/>
            <person name="Zhang P."/>
            <person name="Zhang Y."/>
            <person name="Zimin A.V."/>
            <person name="Baldwin J."/>
            <person name="Abdouelleil A."/>
            <person name="Abdulkadir J."/>
            <person name="Abebe A."/>
            <person name="Abera B."/>
            <person name="Abreu J."/>
            <person name="Acer S.C."/>
            <person name="Aftuck L."/>
            <person name="Alexander A."/>
            <person name="An P."/>
            <person name="Anderson E."/>
            <person name="Anderson S."/>
            <person name="Arachi H."/>
            <person name="Azer M."/>
            <person name="Bachantsang P."/>
            <person name="Barry A."/>
            <person name="Bayul T."/>
            <person name="Berlin A."/>
            <person name="Bessette D."/>
            <person name="Bloom T."/>
            <person name="Blye J."/>
            <person name="Boguslavskiy L."/>
            <person name="Bonnet C."/>
            <person name="Boukhgalter B."/>
            <person name="Bourzgui I."/>
            <person name="Brown A."/>
            <person name="Cahill P."/>
            <person name="Channer S."/>
            <person name="Cheshatsang Y."/>
            <person name="Chuda L."/>
            <person name="Citroen M."/>
            <person name="Collymore A."/>
            <person name="Cooke P."/>
            <person name="Costello M."/>
            <person name="D'Aco K."/>
            <person name="Daza R."/>
            <person name="De Haan G."/>
            <person name="DeGray S."/>
            <person name="DeMaso C."/>
            <person name="Dhargay N."/>
            <person name="Dooley K."/>
            <person name="Dooley E."/>
            <person name="Doricent M."/>
            <person name="Dorje P."/>
            <person name="Dorjee K."/>
            <person name="Dupes A."/>
            <person name="Elong R."/>
            <person name="Falk J."/>
            <person name="Farina A."/>
            <person name="Faro S."/>
            <person name="Ferguson D."/>
            <person name="Fisher S."/>
            <person name="Foley C.D."/>
            <person name="Franke A."/>
            <person name="Friedrich D."/>
            <person name="Gadbois L."/>
            <person name="Gearin G."/>
            <person name="Gearin C.R."/>
            <person name="Giannoukos G."/>
            <person name="Goode T."/>
            <person name="Graham J."/>
            <person name="Grandbois E."/>
            <person name="Grewal S."/>
            <person name="Gyaltsen K."/>
            <person name="Hafez N."/>
            <person name="Hagos B."/>
            <person name="Hall J."/>
            <person name="Henson C."/>
            <person name="Hollinger A."/>
            <person name="Honan T."/>
            <person name="Huard M.D."/>
            <person name="Hughes L."/>
            <person name="Hurhula B."/>
            <person name="Husby M.E."/>
            <person name="Kamat A."/>
            <person name="Kanga B."/>
            <person name="Kashin S."/>
            <person name="Khazanovich D."/>
            <person name="Kisner P."/>
            <person name="Lance K."/>
            <person name="Lara M."/>
            <person name="Lee W."/>
            <person name="Lennon N."/>
            <person name="Letendre F."/>
            <person name="LeVine R."/>
            <person name="Lipovsky A."/>
            <person name="Liu X."/>
            <person name="Liu J."/>
            <person name="Liu S."/>
            <person name="Lokyitsang T."/>
            <person name="Lokyitsang Y."/>
            <person name="Lubonja R."/>
            <person name="Lui A."/>
            <person name="MacDonald P."/>
            <person name="Magnisalis V."/>
            <person name="Maru K."/>
            <person name="Matthews C."/>
            <person name="McCusker W."/>
            <person name="McDonough S."/>
            <person name="Mehta T."/>
            <person name="Meldrim J."/>
            <person name="Meneus L."/>
            <person name="Mihai O."/>
            <person name="Mihalev A."/>
            <person name="Mihova T."/>
            <person name="Mittelman R."/>
            <person name="Mlenga V."/>
            <person name="Montmayeur A."/>
            <person name="Mulrain L."/>
            <person name="Navidi A."/>
            <person name="Naylor J."/>
            <person name="Negash T."/>
            <person name="Nguyen T."/>
            <person name="Nguyen N."/>
            <person name="Nicol R."/>
            <person name="Norbu C."/>
            <person name="Norbu N."/>
            <person name="Novod N."/>
            <person name="O'Neill B."/>
            <person name="Osman S."/>
            <person name="Markiewicz E."/>
            <person name="Oyono O.L."/>
            <person name="Patti C."/>
            <person name="Phunkhang P."/>
            <person name="Pierre F."/>
            <person name="Priest M."/>
            <person name="Raghuraman S."/>
            <person name="Rege F."/>
            <person name="Reyes R."/>
            <person name="Rise C."/>
            <person name="Rogov P."/>
            <person name="Ross K."/>
            <person name="Ryan E."/>
            <person name="Settipalli S."/>
            <person name="Shea T."/>
            <person name="Sherpa N."/>
            <person name="Shi L."/>
            <person name="Shih D."/>
            <person name="Sparrow T."/>
            <person name="Spaulding J."/>
            <person name="Stalker J."/>
            <person name="Stange-Thomann N."/>
            <person name="Stavropoulos S."/>
            <person name="Stone C."/>
            <person name="Strader C."/>
            <person name="Tesfaye S."/>
            <person name="Thomson T."/>
            <person name="Thoulutsang Y."/>
            <person name="Thoulutsang D."/>
            <person name="Topham K."/>
            <person name="Topping I."/>
            <person name="Tsamla T."/>
            <person name="Vassiliev H."/>
            <person name="Vo A."/>
            <person name="Wangchuk T."/>
            <person name="Wangdi T."/>
            <person name="Weiand M."/>
            <person name="Wilkinson J."/>
            <person name="Wilson A."/>
            <person name="Yadav S."/>
            <person name="Young G."/>
            <person name="Yu Q."/>
            <person name="Zembek L."/>
            <person name="Zhong D."/>
            <person name="Zimmer A."/>
            <person name="Zwirko Z."/>
            <person name="Jaffe D.B."/>
            <person name="Alvarez P."/>
            <person name="Brockman W."/>
            <person name="Butler J."/>
            <person name="Chin C."/>
            <person name="Gnerre S."/>
            <person name="Grabherr M."/>
            <person name="Kleber M."/>
            <person name="Mauceli E."/>
            <person name="MacCallum I."/>
        </authorList>
    </citation>
    <scope>NUCLEOTIDE SEQUENCE [LARGE SCALE GENOMIC DNA]</scope>
    <source>
        <strain evidence="2 3">TSC#14021-0224.01</strain>
    </source>
</reference>
<keyword evidence="3" id="KW-1185">Reference proteome</keyword>
<dbReference type="AlphaFoldDB" id="B3P184"/>
<evidence type="ECO:0000313" key="3">
    <source>
        <dbReference type="Proteomes" id="UP000008711"/>
    </source>
</evidence>
<gene>
    <name evidence="2" type="primary">Dere\GG19457</name>
    <name evidence="2" type="ORF">Dere_GG19457</name>
</gene>
<reference evidence="2 3" key="2">
    <citation type="journal article" date="2008" name="Bioinformatics">
        <title>Assembly reconciliation.</title>
        <authorList>
            <person name="Zimin A.V."/>
            <person name="Smith D.R."/>
            <person name="Sutton G."/>
            <person name="Yorke J.A."/>
        </authorList>
    </citation>
    <scope>NUCLEOTIDE SEQUENCE [LARGE SCALE GENOMIC DNA]</scope>
    <source>
        <strain evidence="2 3">TSC#14021-0224.01</strain>
    </source>
</reference>
<name>B3P184_DROER</name>
<proteinExistence type="predicted"/>
<feature type="region of interest" description="Disordered" evidence="1">
    <location>
        <begin position="1"/>
        <end position="34"/>
    </location>
</feature>
<dbReference type="HOGENOM" id="CLU_102686_0_0_1"/>
<dbReference type="EMBL" id="CH954181">
    <property type="protein sequence ID" value="EDV49273.1"/>
    <property type="molecule type" value="Genomic_DNA"/>
</dbReference>
<dbReference type="PhylomeDB" id="B3P184"/>
<organism evidence="2 3">
    <name type="scientific">Drosophila erecta</name>
    <name type="common">Fruit fly</name>
    <dbReference type="NCBI Taxonomy" id="7220"/>
    <lineage>
        <taxon>Eukaryota</taxon>
        <taxon>Metazoa</taxon>
        <taxon>Ecdysozoa</taxon>
        <taxon>Arthropoda</taxon>
        <taxon>Hexapoda</taxon>
        <taxon>Insecta</taxon>
        <taxon>Pterygota</taxon>
        <taxon>Neoptera</taxon>
        <taxon>Endopterygota</taxon>
        <taxon>Diptera</taxon>
        <taxon>Brachycera</taxon>
        <taxon>Muscomorpha</taxon>
        <taxon>Ephydroidea</taxon>
        <taxon>Drosophilidae</taxon>
        <taxon>Drosophila</taxon>
        <taxon>Sophophora</taxon>
    </lineage>
</organism>
<dbReference type="OMA" id="TFSCLWA"/>
<evidence type="ECO:0000256" key="1">
    <source>
        <dbReference type="SAM" id="MobiDB-lite"/>
    </source>
</evidence>
<evidence type="ECO:0000313" key="2">
    <source>
        <dbReference type="EMBL" id="EDV49273.1"/>
    </source>
</evidence>
<protein>
    <submittedName>
        <fullName evidence="2">GG19457</fullName>
    </submittedName>
</protein>
<accession>B3P184</accession>
<sequence>MNNKEHQPWKPPSLGWNPDSETSRGRSVELQGGPNAGEIAATSCKANMAADICQMLLLRCTFSCPWAAVGHLRSLFRPRFVCRARLRTHNGAPGAKQEPLTSSSMWRRRSRESIALALLLLAHIAHPMESLDDFEVPVEVTTLHAKKDMAGPVNLQRIEGRTRLKSLLTFEGDNRTGKMIENYCCFWIYQAHPPIPHTWKHMAEYPFDFQFNGEFVRNQRHNAVEVPAAEDGDKGI</sequence>
<dbReference type="eggNOG" id="ENOG502TGBI">
    <property type="taxonomic scope" value="Eukaryota"/>
</dbReference>
<dbReference type="OrthoDB" id="7827603at2759"/>
<dbReference type="Proteomes" id="UP000008711">
    <property type="component" value="Unassembled WGS sequence"/>
</dbReference>